<keyword evidence="3" id="KW-1185">Reference proteome</keyword>
<evidence type="ECO:0000313" key="2">
    <source>
        <dbReference type="EMBL" id="RMJ15109.1"/>
    </source>
</evidence>
<dbReference type="SMART" id="SM00256">
    <property type="entry name" value="FBOX"/>
    <property type="match status" value="1"/>
</dbReference>
<name>A0A3M2SC94_9HYPO</name>
<dbReference type="InterPro" id="IPR036047">
    <property type="entry name" value="F-box-like_dom_sf"/>
</dbReference>
<dbReference type="InterPro" id="IPR001810">
    <property type="entry name" value="F-box_dom"/>
</dbReference>
<feature type="domain" description="F-box" evidence="1">
    <location>
        <begin position="1"/>
        <end position="47"/>
    </location>
</feature>
<dbReference type="Pfam" id="PF00646">
    <property type="entry name" value="F-box"/>
    <property type="match status" value="1"/>
</dbReference>
<dbReference type="CDD" id="cd09917">
    <property type="entry name" value="F-box_SF"/>
    <property type="match status" value="1"/>
</dbReference>
<sequence length="549" mass="64297">MPLESLPTELLCSCICLLDPIGLISLSQTSKHFRQLINPQKRHFAERLLQLETIEEYGGGTPRLRPRHVHLAPNCYRHEWHDIRWACTSCLRLLPHRCFRNSSILKLAYQKPTPRSPLNDPLTTWEPLAYKARKPKVEEEEARKKQLRKRHHFCVTASIRRRLSAPDEPADVEILDRFLEHGVEEFNGMDHEMFLSMETWDKTLLIQFETDKTAAELSGTNRRSRKCLECQYLRRELRPESHGADGTVGVPIQANRMVLFYSELDRYFPGLGNCLGQEIPLVVEHMYFMADEQTHQQTPIAWTMWMVRCPECTRWKELRDFRVQVRDLLETRYGVEGGRRYLLHQDESREKKEELLKDACCNTCFAKANGRLELGRALGRWLEDLIDMRLEQVSLRLKGEARNFHWDRVQLESEALGPYLLALRETVSCFGRGQNSILSKNDIRQLKGYRARAVRMWEQIDKDDDFRRPRLNEEGLGAWGSRHELCELVLRKLKSCKMLSKKNPEALAAWALDRDESTWDYEVEGALTRKLNYDNVWAGERSFRIDSAS</sequence>
<gene>
    <name evidence="2" type="ORF">CDV36_005261</name>
</gene>
<dbReference type="EMBL" id="NKUJ01000071">
    <property type="protein sequence ID" value="RMJ15109.1"/>
    <property type="molecule type" value="Genomic_DNA"/>
</dbReference>
<protein>
    <recommendedName>
        <fullName evidence="1">F-box domain-containing protein</fullName>
    </recommendedName>
</protein>
<reference evidence="2 3" key="1">
    <citation type="submission" date="2017-06" db="EMBL/GenBank/DDBJ databases">
        <title>Comparative genomic analysis of Ambrosia Fusariam Clade fungi.</title>
        <authorList>
            <person name="Stajich J.E."/>
            <person name="Carrillo J."/>
            <person name="Kijimoto T."/>
            <person name="Eskalen A."/>
            <person name="O'Donnell K."/>
            <person name="Kasson M."/>
        </authorList>
    </citation>
    <scope>NUCLEOTIDE SEQUENCE [LARGE SCALE GENOMIC DNA]</scope>
    <source>
        <strain evidence="2">UCR3666</strain>
    </source>
</reference>
<organism evidence="2 3">
    <name type="scientific">Fusarium kuroshium</name>
    <dbReference type="NCBI Taxonomy" id="2010991"/>
    <lineage>
        <taxon>Eukaryota</taxon>
        <taxon>Fungi</taxon>
        <taxon>Dikarya</taxon>
        <taxon>Ascomycota</taxon>
        <taxon>Pezizomycotina</taxon>
        <taxon>Sordariomycetes</taxon>
        <taxon>Hypocreomycetidae</taxon>
        <taxon>Hypocreales</taxon>
        <taxon>Nectriaceae</taxon>
        <taxon>Fusarium</taxon>
        <taxon>Fusarium solani species complex</taxon>
    </lineage>
</organism>
<dbReference type="PROSITE" id="PS50181">
    <property type="entry name" value="FBOX"/>
    <property type="match status" value="1"/>
</dbReference>
<evidence type="ECO:0000313" key="3">
    <source>
        <dbReference type="Proteomes" id="UP000277212"/>
    </source>
</evidence>
<proteinExistence type="predicted"/>
<dbReference type="AlphaFoldDB" id="A0A3M2SC94"/>
<evidence type="ECO:0000259" key="1">
    <source>
        <dbReference type="PROSITE" id="PS50181"/>
    </source>
</evidence>
<accession>A0A3M2SC94</accession>
<dbReference type="SUPFAM" id="SSF81383">
    <property type="entry name" value="F-box domain"/>
    <property type="match status" value="1"/>
</dbReference>
<dbReference type="Proteomes" id="UP000277212">
    <property type="component" value="Unassembled WGS sequence"/>
</dbReference>
<dbReference type="OrthoDB" id="3481585at2759"/>
<comment type="caution">
    <text evidence="2">The sequence shown here is derived from an EMBL/GenBank/DDBJ whole genome shotgun (WGS) entry which is preliminary data.</text>
</comment>